<organism evidence="6 7">
    <name type="scientific">Halobacillus seohaensis</name>
    <dbReference type="NCBI Taxonomy" id="447421"/>
    <lineage>
        <taxon>Bacteria</taxon>
        <taxon>Bacillati</taxon>
        <taxon>Bacillota</taxon>
        <taxon>Bacilli</taxon>
        <taxon>Bacillales</taxon>
        <taxon>Bacillaceae</taxon>
        <taxon>Halobacillus</taxon>
    </lineage>
</organism>
<dbReference type="InterPro" id="IPR013563">
    <property type="entry name" value="Oligopep_ABC_C"/>
</dbReference>
<dbReference type="EMBL" id="JBHSZV010000061">
    <property type="protein sequence ID" value="MFC7063852.1"/>
    <property type="molecule type" value="Genomic_DNA"/>
</dbReference>
<accession>A0ABW2ENC9</accession>
<comment type="similarity">
    <text evidence="1">Belongs to the ABC transporter superfamily.</text>
</comment>
<evidence type="ECO:0000313" key="6">
    <source>
        <dbReference type="EMBL" id="MFC7063852.1"/>
    </source>
</evidence>
<dbReference type="CDD" id="cd03257">
    <property type="entry name" value="ABC_NikE_OppD_transporters"/>
    <property type="match status" value="1"/>
</dbReference>
<proteinExistence type="inferred from homology"/>
<dbReference type="PANTHER" id="PTHR43776:SF7">
    <property type="entry name" value="D,D-DIPEPTIDE TRANSPORT ATP-BINDING PROTEIN DDPF-RELATED"/>
    <property type="match status" value="1"/>
</dbReference>
<dbReference type="RefSeq" id="WP_204710743.1">
    <property type="nucleotide sequence ID" value="NZ_JBHSZV010000061.1"/>
</dbReference>
<comment type="caution">
    <text evidence="6">The sequence shown here is derived from an EMBL/GenBank/DDBJ whole genome shotgun (WGS) entry which is preliminary data.</text>
</comment>
<dbReference type="InterPro" id="IPR017871">
    <property type="entry name" value="ABC_transporter-like_CS"/>
</dbReference>
<protein>
    <submittedName>
        <fullName evidence="6">ABC transporter ATP-binding protein</fullName>
    </submittedName>
</protein>
<dbReference type="SUPFAM" id="SSF52540">
    <property type="entry name" value="P-loop containing nucleoside triphosphate hydrolases"/>
    <property type="match status" value="1"/>
</dbReference>
<sequence length="341" mass="38571">MKEEKMLQVRNLKKHFNLGKGKTLKAVDGVSFDIYKGETFGLVGESGCGKSTTGRTIMNLYDRTDGQVLFNDQDVHKLSEQDDFKLKKQMQMIFQDPYASLNPRSTVADIISEPMIVHKMYKTGKQRMSRVYELLEEVGLNRDHANRYPHEFSGGQRQRIGIARALALNPDLIIADEPISALDVSVQAQVVNLLERLQEEKGLTYLFIAHDLSMVQHISDRIGVMYLGKMAELTSSEQLYKKPLHPYTQALLSAIPIPDPDIEDSREQVIIEGEIPSPIDPPSGCVFRTRCPMAMEACAEIQPVWQEVEQDHYVACHLYNDNINDKSPVTSDQHGIKININ</sequence>
<dbReference type="Proteomes" id="UP001596410">
    <property type="component" value="Unassembled WGS sequence"/>
</dbReference>
<name>A0ABW2ENC9_9BACI</name>
<dbReference type="InterPro" id="IPR027417">
    <property type="entry name" value="P-loop_NTPase"/>
</dbReference>
<evidence type="ECO:0000259" key="5">
    <source>
        <dbReference type="PROSITE" id="PS50893"/>
    </source>
</evidence>
<dbReference type="SMART" id="SM00382">
    <property type="entry name" value="AAA"/>
    <property type="match status" value="1"/>
</dbReference>
<evidence type="ECO:0000256" key="4">
    <source>
        <dbReference type="ARBA" id="ARBA00022840"/>
    </source>
</evidence>
<evidence type="ECO:0000256" key="3">
    <source>
        <dbReference type="ARBA" id="ARBA00022741"/>
    </source>
</evidence>
<evidence type="ECO:0000313" key="7">
    <source>
        <dbReference type="Proteomes" id="UP001596410"/>
    </source>
</evidence>
<evidence type="ECO:0000256" key="2">
    <source>
        <dbReference type="ARBA" id="ARBA00022448"/>
    </source>
</evidence>
<dbReference type="PROSITE" id="PS50893">
    <property type="entry name" value="ABC_TRANSPORTER_2"/>
    <property type="match status" value="1"/>
</dbReference>
<dbReference type="Pfam" id="PF00005">
    <property type="entry name" value="ABC_tran"/>
    <property type="match status" value="1"/>
</dbReference>
<reference evidence="7" key="1">
    <citation type="journal article" date="2019" name="Int. J. Syst. Evol. Microbiol.">
        <title>The Global Catalogue of Microorganisms (GCM) 10K type strain sequencing project: providing services to taxonomists for standard genome sequencing and annotation.</title>
        <authorList>
            <consortium name="The Broad Institute Genomics Platform"/>
            <consortium name="The Broad Institute Genome Sequencing Center for Infectious Disease"/>
            <person name="Wu L."/>
            <person name="Ma J."/>
        </authorList>
    </citation>
    <scope>NUCLEOTIDE SEQUENCE [LARGE SCALE GENOMIC DNA]</scope>
    <source>
        <strain evidence="7">CGMCC 4.1621</strain>
    </source>
</reference>
<dbReference type="Gene3D" id="3.40.50.300">
    <property type="entry name" value="P-loop containing nucleotide triphosphate hydrolases"/>
    <property type="match status" value="1"/>
</dbReference>
<keyword evidence="4 6" id="KW-0067">ATP-binding</keyword>
<keyword evidence="7" id="KW-1185">Reference proteome</keyword>
<dbReference type="Pfam" id="PF08352">
    <property type="entry name" value="oligo_HPY"/>
    <property type="match status" value="1"/>
</dbReference>
<dbReference type="InterPro" id="IPR003439">
    <property type="entry name" value="ABC_transporter-like_ATP-bd"/>
</dbReference>
<dbReference type="PROSITE" id="PS00211">
    <property type="entry name" value="ABC_TRANSPORTER_1"/>
    <property type="match status" value="1"/>
</dbReference>
<keyword evidence="3" id="KW-0547">Nucleotide-binding</keyword>
<feature type="domain" description="ABC transporter" evidence="5">
    <location>
        <begin position="7"/>
        <end position="252"/>
    </location>
</feature>
<gene>
    <name evidence="6" type="ORF">ACFQIC_18810</name>
</gene>
<dbReference type="NCBIfam" id="TIGR01727">
    <property type="entry name" value="oligo_HPY"/>
    <property type="match status" value="1"/>
</dbReference>
<dbReference type="InterPro" id="IPR003593">
    <property type="entry name" value="AAA+_ATPase"/>
</dbReference>
<keyword evidence="2" id="KW-0813">Transport</keyword>
<dbReference type="InterPro" id="IPR050319">
    <property type="entry name" value="ABC_transp_ATP-bind"/>
</dbReference>
<evidence type="ECO:0000256" key="1">
    <source>
        <dbReference type="ARBA" id="ARBA00005417"/>
    </source>
</evidence>
<dbReference type="GO" id="GO:0005524">
    <property type="term" value="F:ATP binding"/>
    <property type="evidence" value="ECO:0007669"/>
    <property type="project" value="UniProtKB-KW"/>
</dbReference>
<dbReference type="PANTHER" id="PTHR43776">
    <property type="entry name" value="TRANSPORT ATP-BINDING PROTEIN"/>
    <property type="match status" value="1"/>
</dbReference>